<evidence type="ECO:0000256" key="6">
    <source>
        <dbReference type="PIRSR" id="PIRSR624869-1"/>
    </source>
</evidence>
<gene>
    <name evidence="10" type="ORF">scyTo_0023448</name>
</gene>
<dbReference type="GO" id="GO:0005524">
    <property type="term" value="F:ATP binding"/>
    <property type="evidence" value="ECO:0007669"/>
    <property type="project" value="UniProtKB-KW"/>
</dbReference>
<evidence type="ECO:0000259" key="9">
    <source>
        <dbReference type="Pfam" id="PF06702"/>
    </source>
</evidence>
<dbReference type="InterPro" id="IPR024869">
    <property type="entry name" value="FAM20"/>
</dbReference>
<feature type="active site" evidence="6">
    <location>
        <position position="3"/>
    </location>
</feature>
<dbReference type="GO" id="GO:0016773">
    <property type="term" value="F:phosphotransferase activity, alcohol group as acceptor"/>
    <property type="evidence" value="ECO:0007669"/>
    <property type="project" value="TreeGrafter"/>
</dbReference>
<dbReference type="PANTHER" id="PTHR12450">
    <property type="entry name" value="DENTIN MATRIX PROTEIN 4 PROTEIN FAM20"/>
    <property type="match status" value="1"/>
</dbReference>
<evidence type="ECO:0000256" key="5">
    <source>
        <dbReference type="ARBA" id="ARBA00023180"/>
    </source>
</evidence>
<feature type="binding site" evidence="8">
    <location>
        <position position="23"/>
    </location>
    <ligand>
        <name>Mn(2+)</name>
        <dbReference type="ChEBI" id="CHEBI:29035"/>
    </ligand>
</feature>
<evidence type="ECO:0000256" key="3">
    <source>
        <dbReference type="ARBA" id="ARBA00023034"/>
    </source>
</evidence>
<evidence type="ECO:0000256" key="8">
    <source>
        <dbReference type="PIRSR" id="PIRSR624869-3"/>
    </source>
</evidence>
<comment type="subcellular location">
    <subcellularLocation>
        <location evidence="1">Golgi apparatus</location>
    </subcellularLocation>
</comment>
<feature type="non-terminal residue" evidence="10">
    <location>
        <position position="1"/>
    </location>
</feature>
<dbReference type="GO" id="GO:0005794">
    <property type="term" value="C:Golgi apparatus"/>
    <property type="evidence" value="ECO:0007669"/>
    <property type="project" value="UniProtKB-SubCell"/>
</dbReference>
<feature type="domain" description="FAM20 C-terminal" evidence="9">
    <location>
        <begin position="1"/>
        <end position="114"/>
    </location>
</feature>
<dbReference type="Proteomes" id="UP000288216">
    <property type="component" value="Unassembled WGS sequence"/>
</dbReference>
<keyword evidence="8" id="KW-0464">Manganese</keyword>
<organism evidence="10 11">
    <name type="scientific">Scyliorhinus torazame</name>
    <name type="common">Cloudy catshark</name>
    <name type="synonym">Catulus torazame</name>
    <dbReference type="NCBI Taxonomy" id="75743"/>
    <lineage>
        <taxon>Eukaryota</taxon>
        <taxon>Metazoa</taxon>
        <taxon>Chordata</taxon>
        <taxon>Craniata</taxon>
        <taxon>Vertebrata</taxon>
        <taxon>Chondrichthyes</taxon>
        <taxon>Elasmobranchii</taxon>
        <taxon>Galeomorphii</taxon>
        <taxon>Galeoidea</taxon>
        <taxon>Carcharhiniformes</taxon>
        <taxon>Scyliorhinidae</taxon>
        <taxon>Scyliorhinus</taxon>
    </lineage>
</organism>
<accession>A0A401QD60</accession>
<dbReference type="Pfam" id="PF06702">
    <property type="entry name" value="Fam20C"/>
    <property type="match status" value="1"/>
</dbReference>
<evidence type="ECO:0000256" key="4">
    <source>
        <dbReference type="ARBA" id="ARBA00023157"/>
    </source>
</evidence>
<keyword evidence="7" id="KW-0547">Nucleotide-binding</keyword>
<keyword evidence="11" id="KW-1185">Reference proteome</keyword>
<reference evidence="10 11" key="1">
    <citation type="journal article" date="2018" name="Nat. Ecol. Evol.">
        <title>Shark genomes provide insights into elasmobranch evolution and the origin of vertebrates.</title>
        <authorList>
            <person name="Hara Y"/>
            <person name="Yamaguchi K"/>
            <person name="Onimaru K"/>
            <person name="Kadota M"/>
            <person name="Koyanagi M"/>
            <person name="Keeley SD"/>
            <person name="Tatsumi K"/>
            <person name="Tanaka K"/>
            <person name="Motone F"/>
            <person name="Kageyama Y"/>
            <person name="Nozu R"/>
            <person name="Adachi N"/>
            <person name="Nishimura O"/>
            <person name="Nakagawa R"/>
            <person name="Tanegashima C"/>
            <person name="Kiyatake I"/>
            <person name="Matsumoto R"/>
            <person name="Murakumo K"/>
            <person name="Nishida K"/>
            <person name="Terakita A"/>
            <person name="Kuratani S"/>
            <person name="Sato K"/>
            <person name="Hyodo S Kuraku.S."/>
        </authorList>
    </citation>
    <scope>NUCLEOTIDE SEQUENCE [LARGE SCALE GENOMIC DNA]</scope>
</reference>
<comment type="cofactor">
    <cofactor evidence="8">
        <name>Mn(2+)</name>
        <dbReference type="ChEBI" id="CHEBI:29035"/>
    </cofactor>
</comment>
<keyword evidence="5" id="KW-0325">Glycoprotein</keyword>
<keyword evidence="4" id="KW-1015">Disulfide bond</keyword>
<evidence type="ECO:0000313" key="10">
    <source>
        <dbReference type="EMBL" id="GCB83303.1"/>
    </source>
</evidence>
<feature type="binding site" evidence="7">
    <location>
        <position position="23"/>
    </location>
    <ligand>
        <name>ATP</name>
        <dbReference type="ChEBI" id="CHEBI:30616"/>
    </ligand>
</feature>
<dbReference type="AlphaFoldDB" id="A0A401QD60"/>
<dbReference type="EMBL" id="BFAA01029458">
    <property type="protein sequence ID" value="GCB83303.1"/>
    <property type="molecule type" value="Genomic_DNA"/>
</dbReference>
<keyword evidence="7" id="KW-0067">ATP-binding</keyword>
<protein>
    <recommendedName>
        <fullName evidence="9">FAM20 C-terminal domain-containing protein</fullName>
    </recommendedName>
</protein>
<proteinExistence type="inferred from homology"/>
<evidence type="ECO:0000256" key="7">
    <source>
        <dbReference type="PIRSR" id="PIRSR624869-2"/>
    </source>
</evidence>
<sequence>NMDRHHYETFQKFGNKSFILHLDNGRGFGRHSQDEPSILVPLQQCCRIRRGTFLRLQLLSTESYRLSDAMRESLQSDGLAPILSEPHLIALNRRLLAILETAKDCINRHGERKVLQDDLGAWPAGH</sequence>
<dbReference type="OrthoDB" id="8583677at2759"/>
<dbReference type="OMA" id="HYETFTI"/>
<name>A0A401QD60_SCYTO</name>
<keyword evidence="3" id="KW-0333">Golgi apparatus</keyword>
<evidence type="ECO:0000256" key="2">
    <source>
        <dbReference type="ARBA" id="ARBA00006557"/>
    </source>
</evidence>
<dbReference type="InterPro" id="IPR009581">
    <property type="entry name" value="FAM20_C"/>
</dbReference>
<evidence type="ECO:0000256" key="1">
    <source>
        <dbReference type="ARBA" id="ARBA00004555"/>
    </source>
</evidence>
<feature type="binding site" evidence="7">
    <location>
        <position position="8"/>
    </location>
    <ligand>
        <name>ATP</name>
        <dbReference type="ChEBI" id="CHEBI:30616"/>
    </ligand>
</feature>
<dbReference type="GO" id="GO:0070166">
    <property type="term" value="P:enamel mineralization"/>
    <property type="evidence" value="ECO:0007669"/>
    <property type="project" value="TreeGrafter"/>
</dbReference>
<evidence type="ECO:0000313" key="11">
    <source>
        <dbReference type="Proteomes" id="UP000288216"/>
    </source>
</evidence>
<comment type="similarity">
    <text evidence="2">Belongs to the FAM20 family.</text>
</comment>
<comment type="caution">
    <text evidence="10">The sequence shown here is derived from an EMBL/GenBank/DDBJ whole genome shotgun (WGS) entry which is preliminary data.</text>
</comment>
<dbReference type="GO" id="GO:0046872">
    <property type="term" value="F:metal ion binding"/>
    <property type="evidence" value="ECO:0007669"/>
    <property type="project" value="UniProtKB-KW"/>
</dbReference>
<keyword evidence="8" id="KW-0479">Metal-binding</keyword>
<dbReference type="PANTHER" id="PTHR12450:SF22">
    <property type="entry name" value="EXTRACELLULAR SERINE_THREONINE PROTEIN CG31145"/>
    <property type="match status" value="1"/>
</dbReference>